<name>A0A0L8HGU5_OCTBM</name>
<evidence type="ECO:0000313" key="2">
    <source>
        <dbReference type="EMBL" id="KOF88478.1"/>
    </source>
</evidence>
<gene>
    <name evidence="2" type="ORF">OCBIM_22014852mg</name>
</gene>
<evidence type="ECO:0000256" key="1">
    <source>
        <dbReference type="SAM" id="Phobius"/>
    </source>
</evidence>
<dbReference type="AlphaFoldDB" id="A0A0L8HGU5"/>
<sequence>MCLYIHTYSLEHRNTQILSWNKATLLHLNSNQSSFLFYNPPEILIIIFSFLLVPTPSLIISLE</sequence>
<keyword evidence="1" id="KW-0472">Membrane</keyword>
<dbReference type="EMBL" id="KQ418181">
    <property type="protein sequence ID" value="KOF88478.1"/>
    <property type="molecule type" value="Genomic_DNA"/>
</dbReference>
<organism evidence="2">
    <name type="scientific">Octopus bimaculoides</name>
    <name type="common">California two-spotted octopus</name>
    <dbReference type="NCBI Taxonomy" id="37653"/>
    <lineage>
        <taxon>Eukaryota</taxon>
        <taxon>Metazoa</taxon>
        <taxon>Spiralia</taxon>
        <taxon>Lophotrochozoa</taxon>
        <taxon>Mollusca</taxon>
        <taxon>Cephalopoda</taxon>
        <taxon>Coleoidea</taxon>
        <taxon>Octopodiformes</taxon>
        <taxon>Octopoda</taxon>
        <taxon>Incirrata</taxon>
        <taxon>Octopodidae</taxon>
        <taxon>Octopus</taxon>
    </lineage>
</organism>
<proteinExistence type="predicted"/>
<keyword evidence="1" id="KW-1133">Transmembrane helix</keyword>
<accession>A0A0L8HGU5</accession>
<feature type="transmembrane region" description="Helical" evidence="1">
    <location>
        <begin position="43"/>
        <end position="62"/>
    </location>
</feature>
<reference evidence="2" key="1">
    <citation type="submission" date="2015-07" db="EMBL/GenBank/DDBJ databases">
        <title>MeaNS - Measles Nucleotide Surveillance Program.</title>
        <authorList>
            <person name="Tran T."/>
            <person name="Druce J."/>
        </authorList>
    </citation>
    <scope>NUCLEOTIDE SEQUENCE</scope>
    <source>
        <strain evidence="2">UCB-OBI-ISO-001</strain>
        <tissue evidence="2">Gonad</tissue>
    </source>
</reference>
<protein>
    <submittedName>
        <fullName evidence="2">Uncharacterized protein</fullName>
    </submittedName>
</protein>
<keyword evidence="1" id="KW-0812">Transmembrane</keyword>